<dbReference type="KEGG" id="vpe:Varpa_1072"/>
<evidence type="ECO:0000256" key="8">
    <source>
        <dbReference type="RuleBase" id="RU363032"/>
    </source>
</evidence>
<dbReference type="PANTHER" id="PTHR42929">
    <property type="entry name" value="INNER MEMBRANE ABC TRANSPORTER PERMEASE PROTEIN YDCU-RELATED-RELATED"/>
    <property type="match status" value="1"/>
</dbReference>
<gene>
    <name evidence="10" type="ordered locus">Varpa_1072</name>
</gene>
<dbReference type="InterPro" id="IPR000515">
    <property type="entry name" value="MetI-like"/>
</dbReference>
<keyword evidence="3 8" id="KW-0813">Transport</keyword>
<dbReference type="PANTHER" id="PTHR42929:SF5">
    <property type="entry name" value="ABC TRANSPORTER PERMEASE PROTEIN"/>
    <property type="match status" value="1"/>
</dbReference>
<dbReference type="AlphaFoldDB" id="E6UVQ7"/>
<keyword evidence="5 8" id="KW-0812">Transmembrane</keyword>
<feature type="transmembrane region" description="Helical" evidence="8">
    <location>
        <begin position="233"/>
        <end position="256"/>
    </location>
</feature>
<dbReference type="eggNOG" id="COG1176">
    <property type="taxonomic scope" value="Bacteria"/>
</dbReference>
<dbReference type="Pfam" id="PF00528">
    <property type="entry name" value="BPD_transp_1"/>
    <property type="match status" value="1"/>
</dbReference>
<evidence type="ECO:0000256" key="6">
    <source>
        <dbReference type="ARBA" id="ARBA00022989"/>
    </source>
</evidence>
<dbReference type="CDD" id="cd06261">
    <property type="entry name" value="TM_PBP2"/>
    <property type="match status" value="1"/>
</dbReference>
<dbReference type="OrthoDB" id="9808619at2"/>
<feature type="domain" description="ABC transmembrane type-1" evidence="9">
    <location>
        <begin position="198"/>
        <end position="404"/>
    </location>
</feature>
<evidence type="ECO:0000256" key="1">
    <source>
        <dbReference type="ARBA" id="ARBA00004651"/>
    </source>
</evidence>
<dbReference type="EMBL" id="CP002417">
    <property type="protein sequence ID" value="ADU35290.1"/>
    <property type="molecule type" value="Genomic_DNA"/>
</dbReference>
<feature type="transmembrane region" description="Helical" evidence="8">
    <location>
        <begin position="284"/>
        <end position="305"/>
    </location>
</feature>
<keyword evidence="6 8" id="KW-1133">Transmembrane helix</keyword>
<accession>E6UVQ7</accession>
<dbReference type="RefSeq" id="WP_013539535.1">
    <property type="nucleotide sequence ID" value="NC_014931.1"/>
</dbReference>
<evidence type="ECO:0000256" key="7">
    <source>
        <dbReference type="ARBA" id="ARBA00023136"/>
    </source>
</evidence>
<evidence type="ECO:0000256" key="2">
    <source>
        <dbReference type="ARBA" id="ARBA00007069"/>
    </source>
</evidence>
<dbReference type="HOGENOM" id="CLU_039052_0_0_4"/>
<feature type="transmembrane region" description="Helical" evidence="8">
    <location>
        <begin position="381"/>
        <end position="404"/>
    </location>
</feature>
<dbReference type="GO" id="GO:0055085">
    <property type="term" value="P:transmembrane transport"/>
    <property type="evidence" value="ECO:0007669"/>
    <property type="project" value="InterPro"/>
</dbReference>
<reference evidence="11" key="1">
    <citation type="submission" date="2010-12" db="EMBL/GenBank/DDBJ databases">
        <title>Complete sequence of Variovorax paradoxus EPS.</title>
        <authorList>
            <consortium name="US DOE Joint Genome Institute"/>
            <person name="Lucas S."/>
            <person name="Copeland A."/>
            <person name="Lapidus A."/>
            <person name="Cheng J.-F."/>
            <person name="Goodwin L."/>
            <person name="Pitluck S."/>
            <person name="Teshima H."/>
            <person name="Detter J.C."/>
            <person name="Han C."/>
            <person name="Tapia R."/>
            <person name="Land M."/>
            <person name="Hauser L."/>
            <person name="Kyrpides N."/>
            <person name="Ivanova N."/>
            <person name="Ovchinnikova G."/>
            <person name="Orwin P."/>
            <person name="Han J.-I.G."/>
            <person name="Woyke T."/>
        </authorList>
    </citation>
    <scope>NUCLEOTIDE SEQUENCE [LARGE SCALE GENOMIC DNA]</scope>
    <source>
        <strain evidence="11">EPS</strain>
    </source>
</reference>
<evidence type="ECO:0000259" key="9">
    <source>
        <dbReference type="PROSITE" id="PS50928"/>
    </source>
</evidence>
<keyword evidence="4" id="KW-1003">Cell membrane</keyword>
<organism evidence="10 11">
    <name type="scientific">Variovorax paradoxus (strain EPS)</name>
    <dbReference type="NCBI Taxonomy" id="595537"/>
    <lineage>
        <taxon>Bacteria</taxon>
        <taxon>Pseudomonadati</taxon>
        <taxon>Pseudomonadota</taxon>
        <taxon>Betaproteobacteria</taxon>
        <taxon>Burkholderiales</taxon>
        <taxon>Comamonadaceae</taxon>
        <taxon>Variovorax</taxon>
    </lineage>
</organism>
<protein>
    <submittedName>
        <fullName evidence="10">Binding-protein-dependent transport systems inner membrane component</fullName>
    </submittedName>
</protein>
<dbReference type="Proteomes" id="UP000008917">
    <property type="component" value="Chromosome"/>
</dbReference>
<evidence type="ECO:0000313" key="10">
    <source>
        <dbReference type="EMBL" id="ADU35290.1"/>
    </source>
</evidence>
<evidence type="ECO:0000256" key="3">
    <source>
        <dbReference type="ARBA" id="ARBA00022448"/>
    </source>
</evidence>
<proteinExistence type="inferred from homology"/>
<dbReference type="STRING" id="595537.Varpa_1072"/>
<feature type="transmembrane region" description="Helical" evidence="8">
    <location>
        <begin position="197"/>
        <end position="221"/>
    </location>
</feature>
<evidence type="ECO:0000256" key="5">
    <source>
        <dbReference type="ARBA" id="ARBA00022692"/>
    </source>
</evidence>
<keyword evidence="7 8" id="KW-0472">Membrane</keyword>
<feature type="transmembrane region" description="Helical" evidence="8">
    <location>
        <begin position="339"/>
        <end position="361"/>
    </location>
</feature>
<sequence>MTADGATCPTAAARGLKSDLRRASRRHRTKALLLIAPLALFLLLTFLVPIGALLSRSVVDTEVAEILPTVSARLQSWNGTALPDDAVFAALATDVRAARSAGRLASAATRLNYDVNGFRSLMFSTARRLPDGPLEPSAREVLVGIDPKWGELDTWGALARAKGPATSLFVLGALDLRSSPGGGVEAMPPDQAVFVPILWRTLSIAGGVTLACLLFGYPLAYLLASLPERKANLLMICVLLPFWVSLLVRTTAWVVLLQNEGVVNSALLQFHLIKEPLAMLYTRFAVYAAMVHVLLPFVVLPLYAVMKSIPPSHMRAAGSLGATPWTAFRRVYLPQTLPGVGAGGLMVFIQALGYYITPALVGGAGDQMISYFIAFYATKTINWGMAAALSLLLLMATTVLYAAYARLVGVDRMKAA</sequence>
<dbReference type="InterPro" id="IPR035906">
    <property type="entry name" value="MetI-like_sf"/>
</dbReference>
<evidence type="ECO:0000313" key="11">
    <source>
        <dbReference type="Proteomes" id="UP000008917"/>
    </source>
</evidence>
<name>E6UVQ7_VARPE</name>
<dbReference type="SUPFAM" id="SSF161098">
    <property type="entry name" value="MetI-like"/>
    <property type="match status" value="1"/>
</dbReference>
<comment type="similarity">
    <text evidence="2">Belongs to the binding-protein-dependent transport system permease family. CysTW subfamily.</text>
</comment>
<dbReference type="PROSITE" id="PS50928">
    <property type="entry name" value="ABC_TM1"/>
    <property type="match status" value="1"/>
</dbReference>
<comment type="subcellular location">
    <subcellularLocation>
        <location evidence="1 8">Cell membrane</location>
        <topology evidence="1 8">Multi-pass membrane protein</topology>
    </subcellularLocation>
</comment>
<reference evidence="10 11" key="2">
    <citation type="journal article" date="2013" name="Genome Announc.">
        <title>Genome of the Root-Associated Plant Growth-Promoting Bacterium Variovorax paradoxus Strain EPS.</title>
        <authorList>
            <person name="Han J.I."/>
            <person name="Spain J.C."/>
            <person name="Leadbetter J.R."/>
            <person name="Ovchinnikova G."/>
            <person name="Goodwin L.A."/>
            <person name="Han C.S."/>
            <person name="Woyke T."/>
            <person name="Davenport K.W."/>
            <person name="Orwin P.M."/>
        </authorList>
    </citation>
    <scope>NUCLEOTIDE SEQUENCE [LARGE SCALE GENOMIC DNA]</scope>
    <source>
        <strain evidence="10 11">EPS</strain>
    </source>
</reference>
<dbReference type="Gene3D" id="1.10.3720.10">
    <property type="entry name" value="MetI-like"/>
    <property type="match status" value="1"/>
</dbReference>
<evidence type="ECO:0000256" key="4">
    <source>
        <dbReference type="ARBA" id="ARBA00022475"/>
    </source>
</evidence>
<feature type="transmembrane region" description="Helical" evidence="8">
    <location>
        <begin position="31"/>
        <end position="54"/>
    </location>
</feature>
<dbReference type="GO" id="GO:0005886">
    <property type="term" value="C:plasma membrane"/>
    <property type="evidence" value="ECO:0007669"/>
    <property type="project" value="UniProtKB-SubCell"/>
</dbReference>